<comment type="caution">
    <text evidence="8">The sequence shown here is derived from an EMBL/GenBank/DDBJ whole genome shotgun (WGS) entry which is preliminary data.</text>
</comment>
<dbReference type="RefSeq" id="WP_165100023.1">
    <property type="nucleotide sequence ID" value="NZ_JAAKGU010000007.1"/>
</dbReference>
<dbReference type="InterPro" id="IPR002104">
    <property type="entry name" value="Integrase_catalytic"/>
</dbReference>
<dbReference type="Gene3D" id="1.10.443.10">
    <property type="entry name" value="Intergrase catalytic core"/>
    <property type="match status" value="1"/>
</dbReference>
<sequence length="505" mass="58907">MNYFEKANPSNQNPHQINDLEPSETQESFRQNFSFAEKILPPSGIFPPTSDEHDIRKVTREKVENMLYAEKLQSESHIPESHARLGPQGINLWVWENRVQSEIQPLLLQDYLKQNMTNTPLVFFRKYEHVRQLLVIIARFYQITIDQVQNEHLLNTECLQYASEHASKSTHCAHLIRFLVRKSIHAGFLSQGISPASDKTPHQRLKMHPRVLNYQSHLEARGLSRDYIRHTVASVQQLFGWLCANIGLFMGTSPDQISILQIQNDHILAFRTYKLKQVTDGTCSPVTFCHHISSIRLFFYYLKERFGYEPPLKRFRAIKAPRYNPRDTPTNQQIGIYFQVVDRYSADPIREQIGYRLLFHLGLRLSEAANIKWNDINLGTRTIVIRSKGKKSHLLPLAGTLLDLLRQNQNMWSSQCYLLGHHPQSIANHLYRHFKLYAMIAGWPFPGGVHFFRHIFITRLAKKGILPQAMKELARVSRLDTVSLYIHLGRQDKYMINQINMLKYE</sequence>
<dbReference type="InterPro" id="IPR050090">
    <property type="entry name" value="Tyrosine_recombinase_XerCD"/>
</dbReference>
<dbReference type="Proteomes" id="UP000480151">
    <property type="component" value="Unassembled WGS sequence"/>
</dbReference>
<evidence type="ECO:0000259" key="6">
    <source>
        <dbReference type="PROSITE" id="PS51898"/>
    </source>
</evidence>
<feature type="region of interest" description="Disordered" evidence="5">
    <location>
        <begin position="1"/>
        <end position="28"/>
    </location>
</feature>
<dbReference type="PANTHER" id="PTHR30349:SF41">
    <property type="entry name" value="INTEGRASE_RECOMBINASE PROTEIN MJ0367-RELATED"/>
    <property type="match status" value="1"/>
</dbReference>
<evidence type="ECO:0000313" key="8">
    <source>
        <dbReference type="EMBL" id="NGM83952.1"/>
    </source>
</evidence>
<feature type="domain" description="Core-binding (CB)" evidence="7">
    <location>
        <begin position="205"/>
        <end position="303"/>
    </location>
</feature>
<dbReference type="AlphaFoldDB" id="A0A6M1PP32"/>
<dbReference type="InterPro" id="IPR044068">
    <property type="entry name" value="CB"/>
</dbReference>
<dbReference type="EMBL" id="JAAKGU010000007">
    <property type="protein sequence ID" value="NGM83952.1"/>
    <property type="molecule type" value="Genomic_DNA"/>
</dbReference>
<evidence type="ECO:0000256" key="1">
    <source>
        <dbReference type="ARBA" id="ARBA00008857"/>
    </source>
</evidence>
<protein>
    <submittedName>
        <fullName evidence="8">Site-specific integrase</fullName>
    </submittedName>
</protein>
<dbReference type="GO" id="GO:0006310">
    <property type="term" value="P:DNA recombination"/>
    <property type="evidence" value="ECO:0007669"/>
    <property type="project" value="UniProtKB-KW"/>
</dbReference>
<feature type="domain" description="Tyr recombinase" evidence="6">
    <location>
        <begin position="319"/>
        <end position="500"/>
    </location>
</feature>
<dbReference type="GO" id="GO:0003677">
    <property type="term" value="F:DNA binding"/>
    <property type="evidence" value="ECO:0007669"/>
    <property type="project" value="UniProtKB-UniRule"/>
</dbReference>
<dbReference type="Pfam" id="PF00589">
    <property type="entry name" value="Phage_integrase"/>
    <property type="match status" value="1"/>
</dbReference>
<dbReference type="SUPFAM" id="SSF56349">
    <property type="entry name" value="DNA breaking-rejoining enzymes"/>
    <property type="match status" value="1"/>
</dbReference>
<evidence type="ECO:0000256" key="5">
    <source>
        <dbReference type="SAM" id="MobiDB-lite"/>
    </source>
</evidence>
<keyword evidence="9" id="KW-1185">Reference proteome</keyword>
<dbReference type="InterPro" id="IPR011010">
    <property type="entry name" value="DNA_brk_join_enz"/>
</dbReference>
<name>A0A6M1PP32_9BACL</name>
<gene>
    <name evidence="8" type="ORF">G5B47_16155</name>
</gene>
<evidence type="ECO:0000256" key="3">
    <source>
        <dbReference type="ARBA" id="ARBA00023172"/>
    </source>
</evidence>
<keyword evidence="3" id="KW-0233">DNA recombination</keyword>
<dbReference type="CDD" id="cd00397">
    <property type="entry name" value="DNA_BRE_C"/>
    <property type="match status" value="1"/>
</dbReference>
<keyword evidence="2 4" id="KW-0238">DNA-binding</keyword>
<evidence type="ECO:0000256" key="2">
    <source>
        <dbReference type="ARBA" id="ARBA00023125"/>
    </source>
</evidence>
<dbReference type="PANTHER" id="PTHR30349">
    <property type="entry name" value="PHAGE INTEGRASE-RELATED"/>
    <property type="match status" value="1"/>
</dbReference>
<evidence type="ECO:0000256" key="4">
    <source>
        <dbReference type="PROSITE-ProRule" id="PRU01248"/>
    </source>
</evidence>
<evidence type="ECO:0000313" key="9">
    <source>
        <dbReference type="Proteomes" id="UP000480151"/>
    </source>
</evidence>
<proteinExistence type="inferred from homology"/>
<organism evidence="8 9">
    <name type="scientific">Paenibacillus apii</name>
    <dbReference type="NCBI Taxonomy" id="1850370"/>
    <lineage>
        <taxon>Bacteria</taxon>
        <taxon>Bacillati</taxon>
        <taxon>Bacillota</taxon>
        <taxon>Bacilli</taxon>
        <taxon>Bacillales</taxon>
        <taxon>Paenibacillaceae</taxon>
        <taxon>Paenibacillus</taxon>
    </lineage>
</organism>
<evidence type="ECO:0000259" key="7">
    <source>
        <dbReference type="PROSITE" id="PS51900"/>
    </source>
</evidence>
<reference evidence="8 9" key="1">
    <citation type="submission" date="2020-02" db="EMBL/GenBank/DDBJ databases">
        <authorList>
            <person name="Gao J."/>
            <person name="Sun J."/>
        </authorList>
    </citation>
    <scope>NUCLEOTIDE SEQUENCE [LARGE SCALE GENOMIC DNA]</scope>
    <source>
        <strain evidence="8 9">7124</strain>
    </source>
</reference>
<dbReference type="PROSITE" id="PS51900">
    <property type="entry name" value="CB"/>
    <property type="match status" value="1"/>
</dbReference>
<comment type="similarity">
    <text evidence="1">Belongs to the 'phage' integrase family.</text>
</comment>
<dbReference type="GO" id="GO:0015074">
    <property type="term" value="P:DNA integration"/>
    <property type="evidence" value="ECO:0007669"/>
    <property type="project" value="InterPro"/>
</dbReference>
<dbReference type="InterPro" id="IPR013762">
    <property type="entry name" value="Integrase-like_cat_sf"/>
</dbReference>
<accession>A0A6M1PP32</accession>
<dbReference type="PROSITE" id="PS51898">
    <property type="entry name" value="TYR_RECOMBINASE"/>
    <property type="match status" value="1"/>
</dbReference>